<organism evidence="6 7">
    <name type="scientific">Winogradskyella echinorum</name>
    <dbReference type="NCBI Taxonomy" id="538189"/>
    <lineage>
        <taxon>Bacteria</taxon>
        <taxon>Pseudomonadati</taxon>
        <taxon>Bacteroidota</taxon>
        <taxon>Flavobacteriia</taxon>
        <taxon>Flavobacteriales</taxon>
        <taxon>Flavobacteriaceae</taxon>
        <taxon>Winogradskyella</taxon>
    </lineage>
</organism>
<dbReference type="InterPro" id="IPR001611">
    <property type="entry name" value="Leu-rich_rpt"/>
</dbReference>
<dbReference type="InterPro" id="IPR052574">
    <property type="entry name" value="CDIRP"/>
</dbReference>
<keyword evidence="2 4" id="KW-0732">Signal</keyword>
<keyword evidence="3" id="KW-0677">Repeat</keyword>
<name>A0ABR6Y201_9FLAO</name>
<feature type="chain" id="PRO_5047012719" evidence="4">
    <location>
        <begin position="22"/>
        <end position="1891"/>
    </location>
</feature>
<evidence type="ECO:0000256" key="3">
    <source>
        <dbReference type="ARBA" id="ARBA00022737"/>
    </source>
</evidence>
<dbReference type="RefSeq" id="WP_186845883.1">
    <property type="nucleotide sequence ID" value="NZ_JACOME010000002.1"/>
</dbReference>
<dbReference type="Pfam" id="PF18962">
    <property type="entry name" value="Por_Secre_tail"/>
    <property type="match status" value="1"/>
</dbReference>
<sequence>MKHNFRITLIIIVLSSFFAKAQTTAIPDAIFENYLETHDEDGAVVSIGDAASMGDGIANNGLVLTNSISGVTFLDVGDLGISDLSGIEDFTAIETLICSNNNLTTLNVDNNTNLVSLLCGSNFLQNLAVSNIVSLESLTCSDNQIQNLDVSNNSNLLSLTASGNQLSTIDVSNNTNLTFLSVSNNRLLGELIVSNNTHLEGLFCASNQISVLDLSANTVLKNLDVSNNALTDLDLSAINTVVCPDPQTDPVTLCQGVGLVNVSRNQLTSLVVANGYNELVSLFDASDNTDLFCIQIDNGFIPSGWIKDDWVYFSENVCADIYTYVPDDNFEQALINQGYDDALDNLVLTSSISTITDLNISNSSISSLVGIEDFISLETLDCSTNSIEIIDLSNNPVLLQIDVTNNDLLELDVSANSALTTLYCASNFIDAIDLSNNTALTILNCSNNSLTSLEVSQNVLLNDLDCSFNQIESLDIISNTSLVSLLSNDNNLFALRINNGSNNLISTFIATNNVNLFCIEVDDVAFANTAIGWQKDASAAYNLDCGTYVPDDNFEQALIDQGIDSDNTLNNFVATTDIVAFAMPLDISGLSISDLTGIQDFTALQELNCSDNNLTVLDLSANTALQILDCSNNEIEDLDLTTNTALTSIRCNDNSLLNLNVENGNNGALTIFNTTNNPNLYCINIDDALVASIPGSWQKDAFAIYDGDCTNNRFTIIPDAFFEQALIDFGYDDVIDAQVLTSNIEHILTLDVSSKSISDLTGIQDFKSLLELNCSGNFLEALDVSEMQYLERLNCSSNYLLTNDVNDINGLLNTTGTTNLIELYCSNNNLNNLDTSLNLNLQLLDCADNNLSTLNINNNTVLRILNCSNNELTNLDISTNASLEDINCSSNQLNDLSTFGTNNTTLITLNCANNNLSNVLINSYAALETLNCGSNELADLDVSNNLALNFLSISNNQISNLNLLNNTDLVELYASQNNFSLLNVSANSILEQLNCDYNEITQLELASNTLLKFLSSSNNQISELDLSNNTNLIEVNISSNLISDLELSNNLVTLKSLNVSSNQIEGDIDLSSMAISACVFQPNQTEYCPETITINLSNNLFSFVNIQNGINTDITNFNTSGNPNLSCIQVDDANNIGLNWIKDSVTTYNEDCNYGETYVPDDNFEQALIDLGYDSGPLNDYVPTLNIEALISLDVSGNNIADLTGIEDFAALEILNCSNNALNELNVSSNINLINLDCSNNLLADLETLSNIALVTLNCSTNAISSLNLSANTSLTNLNISDNAFTVFSPNEVLSLQVFNCDNNAILELDFQQNLALTNLSCESNSLETLNIKNGQNSILAELNAINNPNLNCIETDNGTVPAGSIWNIDATAQFAINCFFGETYVPDDNFEQALIDLGYDSGALDDYVLTENIEDVIFLNLSNREISDITGIEDFISLTTLNIEDNSITLLDLSTNTALVDLDVSGNLISSLDISILLNLAVLDVSNNSFTQLNLNTNTALIDLDISNNLITIINVDFLVNLEDFNCAFNQLTSIDVTQNPNLNILFCQSNLLVADQLNIQNGNNESLQIFNATNNPDLGCILVDNPLAVIENTEGLYDDWLKDDTANYQTICEDADNDGIPNDDDLCPSTEFGAAVDLFGCAIIDLPNDNFTISITGETCLNSNNGKVTIIAQELYNYTATLIGEQIMDGTGEVFYQEYNFTNDVDIFNLLADTYQMCITIEEWPDYQSCYTIIITEPNPLTVFASRNSSGNELSVDMSGSSSYHIEFNGITFTTHNSEITLQLEPGINHLKVSTDMECQGIYEERIIMSNDFIVHPNPFNNIINIYDGKVGETINVNIYSSIGQLVLNKTFINQGTDMSIDTSSLSLGMYYVNVQSQSNMLSYKIIKK</sequence>
<comment type="caution">
    <text evidence="6">The sequence shown here is derived from an EMBL/GenBank/DDBJ whole genome shotgun (WGS) entry which is preliminary data.</text>
</comment>
<dbReference type="SUPFAM" id="SSF52058">
    <property type="entry name" value="L domain-like"/>
    <property type="match status" value="7"/>
</dbReference>
<dbReference type="Gene3D" id="3.80.10.10">
    <property type="entry name" value="Ribonuclease Inhibitor"/>
    <property type="match status" value="7"/>
</dbReference>
<feature type="domain" description="Secretion system C-terminal sorting" evidence="5">
    <location>
        <begin position="1817"/>
        <end position="1889"/>
    </location>
</feature>
<evidence type="ECO:0000313" key="6">
    <source>
        <dbReference type="EMBL" id="MBC3846775.1"/>
    </source>
</evidence>
<evidence type="ECO:0000256" key="4">
    <source>
        <dbReference type="SAM" id="SignalP"/>
    </source>
</evidence>
<dbReference type="EMBL" id="JACOME010000002">
    <property type="protein sequence ID" value="MBC3846775.1"/>
    <property type="molecule type" value="Genomic_DNA"/>
</dbReference>
<feature type="signal peptide" evidence="4">
    <location>
        <begin position="1"/>
        <end position="21"/>
    </location>
</feature>
<proteinExistence type="predicted"/>
<keyword evidence="7" id="KW-1185">Reference proteome</keyword>
<gene>
    <name evidence="6" type="ORF">H6H04_10325</name>
</gene>
<dbReference type="NCBIfam" id="TIGR04183">
    <property type="entry name" value="Por_Secre_tail"/>
    <property type="match status" value="1"/>
</dbReference>
<evidence type="ECO:0000313" key="7">
    <source>
        <dbReference type="Proteomes" id="UP000607435"/>
    </source>
</evidence>
<dbReference type="InterPro" id="IPR032675">
    <property type="entry name" value="LRR_dom_sf"/>
</dbReference>
<dbReference type="PANTHER" id="PTHR47566">
    <property type="match status" value="1"/>
</dbReference>
<keyword evidence="1" id="KW-0433">Leucine-rich repeat</keyword>
<dbReference type="PANTHER" id="PTHR47566:SF1">
    <property type="entry name" value="PROTEIN NUD1"/>
    <property type="match status" value="1"/>
</dbReference>
<evidence type="ECO:0000256" key="2">
    <source>
        <dbReference type="ARBA" id="ARBA00022729"/>
    </source>
</evidence>
<dbReference type="PROSITE" id="PS51450">
    <property type="entry name" value="LRR"/>
    <property type="match status" value="1"/>
</dbReference>
<dbReference type="InterPro" id="IPR026444">
    <property type="entry name" value="Secre_tail"/>
</dbReference>
<evidence type="ECO:0000256" key="1">
    <source>
        <dbReference type="ARBA" id="ARBA00022614"/>
    </source>
</evidence>
<reference evidence="6 7" key="1">
    <citation type="submission" date="2020-08" db="EMBL/GenBank/DDBJ databases">
        <title>Winogradskyella ouciana sp. nov., isolated from the hadal seawater of the Mariana Trench.</title>
        <authorList>
            <person name="He X."/>
        </authorList>
    </citation>
    <scope>NUCLEOTIDE SEQUENCE [LARGE SCALE GENOMIC DNA]</scope>
    <source>
        <strain evidence="6 7">KCTC 22026</strain>
    </source>
</reference>
<evidence type="ECO:0000259" key="5">
    <source>
        <dbReference type="Pfam" id="PF18962"/>
    </source>
</evidence>
<accession>A0ABR6Y201</accession>
<dbReference type="SMART" id="SM00365">
    <property type="entry name" value="LRR_SD22"/>
    <property type="match status" value="10"/>
</dbReference>
<dbReference type="Proteomes" id="UP000607435">
    <property type="component" value="Unassembled WGS sequence"/>
</dbReference>
<protein>
    <submittedName>
        <fullName evidence="6">Leucine-rich repeat domain-containing protein</fullName>
    </submittedName>
</protein>